<evidence type="ECO:0000313" key="2">
    <source>
        <dbReference type="EMBL" id="MBT2159670.1"/>
    </source>
</evidence>
<organism evidence="2 3">
    <name type="scientific">Zobellia barbeyronii</name>
    <dbReference type="NCBI Taxonomy" id="2748009"/>
    <lineage>
        <taxon>Bacteria</taxon>
        <taxon>Pseudomonadati</taxon>
        <taxon>Bacteroidota</taxon>
        <taxon>Flavobacteriia</taxon>
        <taxon>Flavobacteriales</taxon>
        <taxon>Flavobacteriaceae</taxon>
        <taxon>Zobellia</taxon>
    </lineage>
</organism>
<dbReference type="InterPro" id="IPR036237">
    <property type="entry name" value="Xyl_isomerase-like_sf"/>
</dbReference>
<evidence type="ECO:0000313" key="3">
    <source>
        <dbReference type="Proteomes" id="UP000740413"/>
    </source>
</evidence>
<dbReference type="PANTHER" id="PTHR12110:SF53">
    <property type="entry name" value="BLR5974 PROTEIN"/>
    <property type="match status" value="1"/>
</dbReference>
<dbReference type="InterPro" id="IPR050312">
    <property type="entry name" value="IolE/XylAMocC-like"/>
</dbReference>
<keyword evidence="2" id="KW-0413">Isomerase</keyword>
<feature type="domain" description="Xylose isomerase-like TIM barrel" evidence="1">
    <location>
        <begin position="66"/>
        <end position="300"/>
    </location>
</feature>
<dbReference type="Gene3D" id="3.20.20.150">
    <property type="entry name" value="Divalent-metal-dependent TIM barrel enzymes"/>
    <property type="match status" value="1"/>
</dbReference>
<dbReference type="EMBL" id="JACATN010000001">
    <property type="protein sequence ID" value="MBT2159670.1"/>
    <property type="molecule type" value="Genomic_DNA"/>
</dbReference>
<accession>A0ABS5WA20</accession>
<dbReference type="PANTHER" id="PTHR12110">
    <property type="entry name" value="HYDROXYPYRUVATE ISOMERASE"/>
    <property type="match status" value="1"/>
</dbReference>
<reference evidence="3" key="1">
    <citation type="submission" date="2023-07" db="EMBL/GenBank/DDBJ databases">
        <title>Zobellia barbeyronii sp. nov., a new marine flavobacterium, isolated from green and red algae.</title>
        <authorList>
            <person name="Nedashkovskaya O.I."/>
            <person name="Otstavnykh N."/>
            <person name="Zhukova N."/>
            <person name="Guzev K."/>
            <person name="Chausova V."/>
            <person name="Tekutyeva L."/>
            <person name="Mikhailov V."/>
            <person name="Isaeva M."/>
        </authorList>
    </citation>
    <scope>NUCLEOTIDE SEQUENCE [LARGE SCALE GENOMIC DNA]</scope>
    <source>
        <strain evidence="3">KMM 6746</strain>
    </source>
</reference>
<protein>
    <submittedName>
        <fullName evidence="2">Sugar phosphate isomerase/epimerase</fullName>
    </submittedName>
</protein>
<proteinExistence type="predicted"/>
<gene>
    <name evidence="2" type="ORF">HW347_00255</name>
</gene>
<dbReference type="InterPro" id="IPR013022">
    <property type="entry name" value="Xyl_isomerase-like_TIM-brl"/>
</dbReference>
<comment type="caution">
    <text evidence="2">The sequence shown here is derived from an EMBL/GenBank/DDBJ whole genome shotgun (WGS) entry which is preliminary data.</text>
</comment>
<dbReference type="SUPFAM" id="SSF51658">
    <property type="entry name" value="Xylose isomerase-like"/>
    <property type="match status" value="1"/>
</dbReference>
<evidence type="ECO:0000259" key="1">
    <source>
        <dbReference type="Pfam" id="PF01261"/>
    </source>
</evidence>
<sequence length="310" mass="34685">MDRRKFIAHTLQAGTFVAMSATPGFGMKNLNFMQKDLFFKISLAQWSFHNVLRAGKMDNLDFPIKARSLDCEGLEYVNQFFMDKAKDKKYLTEMNNRANSEGVKNVLIMIDQEGQLADTDSKKRLQAIENHRKWIDAAHFLGCHAIRVNLGGGVEKTEANEAAIDSLQKLADFSAGSNINILVENHGGFSSNGTWLANIMKNVERKNCGTLPDFGNFCIKKNKNRECLEEYDKYKGIAQILPFAKGVSAKASEFDSAGNEKNIDYLKMMKLVKESGYEGFIGIEFSTSSASEEEGIKMTRDLLIRAGSQV</sequence>
<dbReference type="Pfam" id="PF01261">
    <property type="entry name" value="AP_endonuc_2"/>
    <property type="match status" value="1"/>
</dbReference>
<dbReference type="GO" id="GO:0016853">
    <property type="term" value="F:isomerase activity"/>
    <property type="evidence" value="ECO:0007669"/>
    <property type="project" value="UniProtKB-KW"/>
</dbReference>
<keyword evidence="3" id="KW-1185">Reference proteome</keyword>
<dbReference type="RefSeq" id="WP_214609968.1">
    <property type="nucleotide sequence ID" value="NZ_JACATN010000001.1"/>
</dbReference>
<dbReference type="Proteomes" id="UP000740413">
    <property type="component" value="Unassembled WGS sequence"/>
</dbReference>
<name>A0ABS5WA20_9FLAO</name>